<dbReference type="Pfam" id="PF10881">
    <property type="entry name" value="DUF2726"/>
    <property type="match status" value="1"/>
</dbReference>
<reference evidence="4 5" key="1">
    <citation type="submission" date="2018-09" db="EMBL/GenBank/DDBJ databases">
        <authorList>
            <person name="Zhu H."/>
        </authorList>
    </citation>
    <scope>NUCLEOTIDE SEQUENCE [LARGE SCALE GENOMIC DNA]</scope>
    <source>
        <strain evidence="4 5">K1W22B-8</strain>
    </source>
</reference>
<sequence>MNPGLRRDGDLRVAPPESNEWLTISAEYCGRRCIAPGEARARSIRTENPDPRPKVPQPIQVGEFAMADIHFIEGQIGEIASVDIHLIALIVGGVIIGMVLEHWRAEFMKRRWRARREARGRKPADNIFWVRNTAVPPIADAPEQLRVVMKAVFSKRPLLSKSEALVFYAAENAVKETGLSWRVMAQVSLGEILSSPSADAYAAINSKRADVLIVTQAGDPIVAIEYQGHGHYQGSAPARDAVKKEALRKAGVRYIEMTPEHGPDDLVREIMRIARVINPVSPNRGVPSPKTPDQAIPDAGPSA</sequence>
<keyword evidence="5" id="KW-1185">Reference proteome</keyword>
<evidence type="ECO:0000313" key="5">
    <source>
        <dbReference type="Proteomes" id="UP000284605"/>
    </source>
</evidence>
<accession>A0A418WET8</accession>
<dbReference type="EMBL" id="QYUK01000011">
    <property type="protein sequence ID" value="RJF88512.1"/>
    <property type="molecule type" value="Genomic_DNA"/>
</dbReference>
<feature type="region of interest" description="Disordered" evidence="1">
    <location>
        <begin position="279"/>
        <end position="303"/>
    </location>
</feature>
<keyword evidence="2" id="KW-0812">Transmembrane</keyword>
<gene>
    <name evidence="4" type="ORF">D3874_17095</name>
</gene>
<feature type="transmembrane region" description="Helical" evidence="2">
    <location>
        <begin position="84"/>
        <end position="103"/>
    </location>
</feature>
<comment type="caution">
    <text evidence="4">The sequence shown here is derived from an EMBL/GenBank/DDBJ whole genome shotgun (WGS) entry which is preliminary data.</text>
</comment>
<dbReference type="AlphaFoldDB" id="A0A418WET8"/>
<evidence type="ECO:0000313" key="4">
    <source>
        <dbReference type="EMBL" id="RJF88512.1"/>
    </source>
</evidence>
<organism evidence="4 5">
    <name type="scientific">Oleomonas cavernae</name>
    <dbReference type="NCBI Taxonomy" id="2320859"/>
    <lineage>
        <taxon>Bacteria</taxon>
        <taxon>Pseudomonadati</taxon>
        <taxon>Pseudomonadota</taxon>
        <taxon>Alphaproteobacteria</taxon>
        <taxon>Acetobacterales</taxon>
        <taxon>Acetobacteraceae</taxon>
        <taxon>Oleomonas</taxon>
    </lineage>
</organism>
<evidence type="ECO:0000259" key="3">
    <source>
        <dbReference type="Pfam" id="PF10881"/>
    </source>
</evidence>
<dbReference type="InterPro" id="IPR024402">
    <property type="entry name" value="DUF2726"/>
</dbReference>
<feature type="domain" description="DUF2726" evidence="3">
    <location>
        <begin position="155"/>
        <end position="264"/>
    </location>
</feature>
<evidence type="ECO:0000256" key="1">
    <source>
        <dbReference type="SAM" id="MobiDB-lite"/>
    </source>
</evidence>
<dbReference type="Proteomes" id="UP000284605">
    <property type="component" value="Unassembled WGS sequence"/>
</dbReference>
<keyword evidence="2" id="KW-0472">Membrane</keyword>
<name>A0A418WET8_9PROT</name>
<evidence type="ECO:0000256" key="2">
    <source>
        <dbReference type="SAM" id="Phobius"/>
    </source>
</evidence>
<protein>
    <submittedName>
        <fullName evidence="4">DUF2726 domain-containing protein</fullName>
    </submittedName>
</protein>
<keyword evidence="2" id="KW-1133">Transmembrane helix</keyword>
<proteinExistence type="predicted"/>